<dbReference type="InterPro" id="IPR035906">
    <property type="entry name" value="MetI-like_sf"/>
</dbReference>
<evidence type="ECO:0000256" key="7">
    <source>
        <dbReference type="RuleBase" id="RU363032"/>
    </source>
</evidence>
<organism evidence="9 10">
    <name type="scientific">Paenibacillus yanchengensis</name>
    <dbReference type="NCBI Taxonomy" id="2035833"/>
    <lineage>
        <taxon>Bacteria</taxon>
        <taxon>Bacillati</taxon>
        <taxon>Bacillota</taxon>
        <taxon>Bacilli</taxon>
        <taxon>Bacillales</taxon>
        <taxon>Paenibacillaceae</taxon>
        <taxon>Paenibacillus</taxon>
    </lineage>
</organism>
<dbReference type="CDD" id="cd06261">
    <property type="entry name" value="TM_PBP2"/>
    <property type="match status" value="1"/>
</dbReference>
<keyword evidence="10" id="KW-1185">Reference proteome</keyword>
<protein>
    <submittedName>
        <fullName evidence="9">ABC transporter permease</fullName>
    </submittedName>
</protein>
<comment type="subcellular location">
    <subcellularLocation>
        <location evidence="1 7">Cell membrane</location>
        <topology evidence="1 7">Multi-pass membrane protein</topology>
    </subcellularLocation>
</comment>
<dbReference type="SUPFAM" id="SSF161098">
    <property type="entry name" value="MetI-like"/>
    <property type="match status" value="1"/>
</dbReference>
<evidence type="ECO:0000313" key="10">
    <source>
        <dbReference type="Proteomes" id="UP001597362"/>
    </source>
</evidence>
<name>A0ABW4YHN3_9BACL</name>
<keyword evidence="6 7" id="KW-0472">Membrane</keyword>
<keyword evidence="5 7" id="KW-1133">Transmembrane helix</keyword>
<evidence type="ECO:0000313" key="9">
    <source>
        <dbReference type="EMBL" id="MFD2115250.1"/>
    </source>
</evidence>
<evidence type="ECO:0000259" key="8">
    <source>
        <dbReference type="PROSITE" id="PS50928"/>
    </source>
</evidence>
<feature type="domain" description="ABC transmembrane type-1" evidence="8">
    <location>
        <begin position="62"/>
        <end position="243"/>
    </location>
</feature>
<feature type="transmembrane region" description="Helical" evidence="7">
    <location>
        <begin position="225"/>
        <end position="245"/>
    </location>
</feature>
<dbReference type="Gene3D" id="1.10.3720.10">
    <property type="entry name" value="MetI-like"/>
    <property type="match status" value="1"/>
</dbReference>
<dbReference type="InterPro" id="IPR000515">
    <property type="entry name" value="MetI-like"/>
</dbReference>
<dbReference type="PANTHER" id="PTHR30151">
    <property type="entry name" value="ALKANE SULFONATE ABC TRANSPORTER-RELATED, MEMBRANE SUBUNIT"/>
    <property type="match status" value="1"/>
</dbReference>
<dbReference type="EMBL" id="JBHUHO010000014">
    <property type="protein sequence ID" value="MFD2115250.1"/>
    <property type="molecule type" value="Genomic_DNA"/>
</dbReference>
<dbReference type="PROSITE" id="PS50928">
    <property type="entry name" value="ABC_TM1"/>
    <property type="match status" value="1"/>
</dbReference>
<feature type="transmembrane region" description="Helical" evidence="7">
    <location>
        <begin position="189"/>
        <end position="213"/>
    </location>
</feature>
<feature type="transmembrane region" description="Helical" evidence="7">
    <location>
        <begin position="70"/>
        <end position="90"/>
    </location>
</feature>
<keyword evidence="2 7" id="KW-0813">Transport</keyword>
<dbReference type="Proteomes" id="UP001597362">
    <property type="component" value="Unassembled WGS sequence"/>
</dbReference>
<proteinExistence type="inferred from homology"/>
<dbReference type="Pfam" id="PF00528">
    <property type="entry name" value="BPD_transp_1"/>
    <property type="match status" value="1"/>
</dbReference>
<dbReference type="PANTHER" id="PTHR30151:SF20">
    <property type="entry name" value="ABC TRANSPORTER PERMEASE PROTEIN HI_0355-RELATED"/>
    <property type="match status" value="1"/>
</dbReference>
<sequence length="256" mass="28657">MASNSNARSWKNWLLPIGAAILFLVLWQLATLIFHIPKWMLPSPVEIATEAYDSFPRLWGHTVETVRTTIVGFAAGVTVGIMLAVLLHFFPLVKITLYPFLIISQNVPIIALAPLLMLWFGFGLLPKMIMIIIVCFFPITLSTLNGFAQTDTTLYNYMLMSGANKKQLFWKLELPHAVPFLFSGLKISAVYSVMAAFIAEWLGSNIGIGAYMIIAKSAFRADRVFIGIVIIVCLSMVVYGLIVLLEKRLTRWRGKV</sequence>
<evidence type="ECO:0000256" key="6">
    <source>
        <dbReference type="ARBA" id="ARBA00023136"/>
    </source>
</evidence>
<evidence type="ECO:0000256" key="3">
    <source>
        <dbReference type="ARBA" id="ARBA00022475"/>
    </source>
</evidence>
<evidence type="ECO:0000256" key="4">
    <source>
        <dbReference type="ARBA" id="ARBA00022692"/>
    </source>
</evidence>
<accession>A0ABW4YHN3</accession>
<evidence type="ECO:0000256" key="5">
    <source>
        <dbReference type="ARBA" id="ARBA00022989"/>
    </source>
</evidence>
<dbReference type="RefSeq" id="WP_377770280.1">
    <property type="nucleotide sequence ID" value="NZ_JBHUHO010000014.1"/>
</dbReference>
<comment type="caution">
    <text evidence="9">The sequence shown here is derived from an EMBL/GenBank/DDBJ whole genome shotgun (WGS) entry which is preliminary data.</text>
</comment>
<feature type="transmembrane region" description="Helical" evidence="7">
    <location>
        <begin position="128"/>
        <end position="148"/>
    </location>
</feature>
<gene>
    <name evidence="9" type="ORF">ACFSJH_05815</name>
</gene>
<evidence type="ECO:0000256" key="2">
    <source>
        <dbReference type="ARBA" id="ARBA00022448"/>
    </source>
</evidence>
<reference evidence="10" key="1">
    <citation type="journal article" date="2019" name="Int. J. Syst. Evol. Microbiol.">
        <title>The Global Catalogue of Microorganisms (GCM) 10K type strain sequencing project: providing services to taxonomists for standard genome sequencing and annotation.</title>
        <authorList>
            <consortium name="The Broad Institute Genomics Platform"/>
            <consortium name="The Broad Institute Genome Sequencing Center for Infectious Disease"/>
            <person name="Wu L."/>
            <person name="Ma J."/>
        </authorList>
    </citation>
    <scope>NUCLEOTIDE SEQUENCE [LARGE SCALE GENOMIC DNA]</scope>
    <source>
        <strain evidence="10">GH52</strain>
    </source>
</reference>
<keyword evidence="4 7" id="KW-0812">Transmembrane</keyword>
<comment type="similarity">
    <text evidence="7">Belongs to the binding-protein-dependent transport system permease family.</text>
</comment>
<feature type="transmembrane region" description="Helical" evidence="7">
    <location>
        <begin position="12"/>
        <end position="36"/>
    </location>
</feature>
<evidence type="ECO:0000256" key="1">
    <source>
        <dbReference type="ARBA" id="ARBA00004651"/>
    </source>
</evidence>
<feature type="transmembrane region" description="Helical" evidence="7">
    <location>
        <begin position="97"/>
        <end position="122"/>
    </location>
</feature>
<keyword evidence="3" id="KW-1003">Cell membrane</keyword>